<dbReference type="Gene3D" id="3.30.2310.20">
    <property type="entry name" value="RelE-like"/>
    <property type="match status" value="1"/>
</dbReference>
<evidence type="ECO:0000256" key="1">
    <source>
        <dbReference type="SAM" id="MobiDB-lite"/>
    </source>
</evidence>
<accession>A0ABS8E300</accession>
<name>A0ABS8E300_9ACTN</name>
<proteinExistence type="predicted"/>
<dbReference type="RefSeq" id="WP_229335241.1">
    <property type="nucleotide sequence ID" value="NZ_JAINUL010000001.1"/>
</dbReference>
<reference evidence="2 3" key="1">
    <citation type="submission" date="2021-08" db="EMBL/GenBank/DDBJ databases">
        <title>Genomic Architecture of Streptomyces flavotricini NGL1 and Streptomyces erythrochromogenes HMS4 With Differential Plant Beneficial attributes and laccase production capabilities.</title>
        <authorList>
            <person name="Salwan R."/>
            <person name="Kaur R."/>
            <person name="Sharma V."/>
        </authorList>
    </citation>
    <scope>NUCLEOTIDE SEQUENCE [LARGE SCALE GENOMIC DNA]</scope>
    <source>
        <strain evidence="2 3">NGL1</strain>
    </source>
</reference>
<dbReference type="Proteomes" id="UP001520654">
    <property type="component" value="Unassembled WGS sequence"/>
</dbReference>
<comment type="caution">
    <text evidence="2">The sequence shown here is derived from an EMBL/GenBank/DDBJ whole genome shotgun (WGS) entry which is preliminary data.</text>
</comment>
<feature type="region of interest" description="Disordered" evidence="1">
    <location>
        <begin position="141"/>
        <end position="163"/>
    </location>
</feature>
<gene>
    <name evidence="2" type="ORF">K7B10_07755</name>
</gene>
<keyword evidence="3" id="KW-1185">Reference proteome</keyword>
<sequence length="163" mass="17496">MSGPEPRPAFGLSFDPRALNDLLAAPGDIRDLALAQLQDVVNASLFGGKLTGDLAGLRKLYVDRRAAWRIVYAQRPAPAGSVHRTEIHVVAIRPRDRHDVYNTAAARLGIKRRPVSALTHAARARSPQLAGYRPVPKLGPAPYALPGLPQPAPTPLATKGPTR</sequence>
<protein>
    <submittedName>
        <fullName evidence="2">Uncharacterized protein</fullName>
    </submittedName>
</protein>
<organism evidence="2 3">
    <name type="scientific">Streptomyces flavotricini</name>
    <dbReference type="NCBI Taxonomy" id="66888"/>
    <lineage>
        <taxon>Bacteria</taxon>
        <taxon>Bacillati</taxon>
        <taxon>Actinomycetota</taxon>
        <taxon>Actinomycetes</taxon>
        <taxon>Kitasatosporales</taxon>
        <taxon>Streptomycetaceae</taxon>
        <taxon>Streptomyces</taxon>
    </lineage>
</organism>
<evidence type="ECO:0000313" key="2">
    <source>
        <dbReference type="EMBL" id="MCC0094679.1"/>
    </source>
</evidence>
<dbReference type="EMBL" id="JAINUL010000001">
    <property type="protein sequence ID" value="MCC0094679.1"/>
    <property type="molecule type" value="Genomic_DNA"/>
</dbReference>
<dbReference type="InterPro" id="IPR035093">
    <property type="entry name" value="RelE/ParE_toxin_dom_sf"/>
</dbReference>
<evidence type="ECO:0000313" key="3">
    <source>
        <dbReference type="Proteomes" id="UP001520654"/>
    </source>
</evidence>